<sequence length="364" mass="38723">MLALAAPQTFFMDKLVNDVLDVGAVFFEKEITWIALAILGFCLFFHLVAGAGELAEEPRNCRFFKARWWMRIAFCLALLASYRVTFEGFARSAMPTFMSSFAGSWYEIWSGQLDAKDELEKMHHDNQDVKKAEVTTTRQGEQDQAWWSKAMAWSVDALVTALGIALSSLAGMFITVLILIQGFWVLGINTVLLGIGPLCIAFLAHEATEGIFWAWAKAWLVYGLLYLPMLGLGAKMAGVVFKGITSMVAGSDVVFGDGSDIAMHFIYALLGPLCALAVVQAIPSFLSHLLVAAVSGHGSEVVPAALAASASAATRPEAGSLGSAGMAPAIASGGTTMRFEATRSASPIATAEALGTQPGPADPA</sequence>
<evidence type="ECO:0000313" key="6">
    <source>
        <dbReference type="EMBL" id="BDU76842.1"/>
    </source>
</evidence>
<comment type="subcellular location">
    <subcellularLocation>
        <location evidence="1">Membrane</location>
        <topology evidence="1">Multi-pass membrane protein</topology>
    </subcellularLocation>
</comment>
<dbReference type="EMBL" id="AP027081">
    <property type="protein sequence ID" value="BDU76842.1"/>
    <property type="molecule type" value="Genomic_DNA"/>
</dbReference>
<dbReference type="KEGG" id="msea:METESE_18000"/>
<evidence type="ECO:0000256" key="1">
    <source>
        <dbReference type="ARBA" id="ARBA00004141"/>
    </source>
</evidence>
<feature type="transmembrane region" description="Helical" evidence="5">
    <location>
        <begin position="157"/>
        <end position="179"/>
    </location>
</feature>
<feature type="transmembrane region" description="Helical" evidence="5">
    <location>
        <begin position="261"/>
        <end position="279"/>
    </location>
</feature>
<organism evidence="6 7">
    <name type="scientific">Mesoterricola sediminis</name>
    <dbReference type="NCBI Taxonomy" id="2927980"/>
    <lineage>
        <taxon>Bacteria</taxon>
        <taxon>Pseudomonadati</taxon>
        <taxon>Acidobacteriota</taxon>
        <taxon>Holophagae</taxon>
        <taxon>Holophagales</taxon>
        <taxon>Holophagaceae</taxon>
        <taxon>Mesoterricola</taxon>
    </lineage>
</organism>
<evidence type="ECO:0008006" key="8">
    <source>
        <dbReference type="Google" id="ProtNLM"/>
    </source>
</evidence>
<feature type="transmembrane region" description="Helical" evidence="5">
    <location>
        <begin position="31"/>
        <end position="48"/>
    </location>
</feature>
<dbReference type="AlphaFoldDB" id="A0AA48GSL8"/>
<gene>
    <name evidence="6" type="ORF">METESE_18000</name>
</gene>
<dbReference type="RefSeq" id="WP_316411537.1">
    <property type="nucleotide sequence ID" value="NZ_AP027081.1"/>
</dbReference>
<evidence type="ECO:0000256" key="5">
    <source>
        <dbReference type="SAM" id="Phobius"/>
    </source>
</evidence>
<keyword evidence="3 5" id="KW-1133">Transmembrane helix</keyword>
<dbReference type="GO" id="GO:0030255">
    <property type="term" value="P:protein secretion by the type IV secretion system"/>
    <property type="evidence" value="ECO:0007669"/>
    <property type="project" value="InterPro"/>
</dbReference>
<keyword evidence="4 5" id="KW-0472">Membrane</keyword>
<evidence type="ECO:0000256" key="3">
    <source>
        <dbReference type="ARBA" id="ARBA00022989"/>
    </source>
</evidence>
<dbReference type="Proteomes" id="UP001228113">
    <property type="component" value="Chromosome"/>
</dbReference>
<dbReference type="Pfam" id="PF04610">
    <property type="entry name" value="TrbL"/>
    <property type="match status" value="1"/>
</dbReference>
<dbReference type="InterPro" id="IPR007688">
    <property type="entry name" value="Conjugal_tfr_TrbL/VirB6"/>
</dbReference>
<evidence type="ECO:0000313" key="7">
    <source>
        <dbReference type="Proteomes" id="UP001228113"/>
    </source>
</evidence>
<name>A0AA48GSL8_9BACT</name>
<keyword evidence="2 5" id="KW-0812">Transmembrane</keyword>
<evidence type="ECO:0000256" key="2">
    <source>
        <dbReference type="ARBA" id="ARBA00022692"/>
    </source>
</evidence>
<proteinExistence type="predicted"/>
<evidence type="ECO:0000256" key="4">
    <source>
        <dbReference type="ARBA" id="ARBA00023136"/>
    </source>
</evidence>
<accession>A0AA48GSL8</accession>
<feature type="transmembrane region" description="Helical" evidence="5">
    <location>
        <begin position="68"/>
        <end position="86"/>
    </location>
</feature>
<dbReference type="GO" id="GO:0016020">
    <property type="term" value="C:membrane"/>
    <property type="evidence" value="ECO:0007669"/>
    <property type="project" value="UniProtKB-SubCell"/>
</dbReference>
<keyword evidence="7" id="KW-1185">Reference proteome</keyword>
<protein>
    <recommendedName>
        <fullName evidence="8">TrbL/VirB6 plasmid conjugal transfer protein</fullName>
    </recommendedName>
</protein>
<feature type="transmembrane region" description="Helical" evidence="5">
    <location>
        <begin position="186"/>
        <end position="204"/>
    </location>
</feature>
<reference evidence="6" key="1">
    <citation type="journal article" date="2023" name="Int. J. Syst. Evol. Microbiol.">
        <title>Mesoterricola silvestris gen. nov., sp. nov., Mesoterricola sediminis sp. nov., Geothrix oryzae sp. nov., Geothrix edaphica sp. nov., Geothrix rubra sp. nov., and Geothrix limicola sp. nov., six novel members of Acidobacteriota isolated from soils.</title>
        <authorList>
            <person name="Itoh H."/>
            <person name="Sugisawa Y."/>
            <person name="Mise K."/>
            <person name="Xu Z."/>
            <person name="Kuniyasu M."/>
            <person name="Ushijima N."/>
            <person name="Kawano K."/>
            <person name="Kobayashi E."/>
            <person name="Shiratori Y."/>
            <person name="Masuda Y."/>
            <person name="Senoo K."/>
        </authorList>
    </citation>
    <scope>NUCLEOTIDE SEQUENCE</scope>
    <source>
        <strain evidence="6">W786</strain>
    </source>
</reference>